<protein>
    <submittedName>
        <fullName evidence="1">Uncharacterized protein</fullName>
    </submittedName>
</protein>
<dbReference type="GeneID" id="90533447"/>
<sequence length="71" mass="8135">MRLRDMKHAAFELKKQDPKTAVTYDLIRKSVLTGVLPYFQVGRKKLVDIDSLEQQLFLEKAADRELGGDLS</sequence>
<dbReference type="EMBL" id="JANFZH010000023">
    <property type="protein sequence ID" value="MCQ4840387.1"/>
    <property type="molecule type" value="Genomic_DNA"/>
</dbReference>
<name>A0ABT1S0C3_9FIRM</name>
<organism evidence="1 2">
    <name type="scientific">Neglectibacter timonensis</name>
    <dbReference type="NCBI Taxonomy" id="1776382"/>
    <lineage>
        <taxon>Bacteria</taxon>
        <taxon>Bacillati</taxon>
        <taxon>Bacillota</taxon>
        <taxon>Clostridia</taxon>
        <taxon>Eubacteriales</taxon>
        <taxon>Oscillospiraceae</taxon>
        <taxon>Neglectibacter</taxon>
    </lineage>
</organism>
<accession>A0ABT1S0C3</accession>
<dbReference type="RefSeq" id="WP_066866547.1">
    <property type="nucleotide sequence ID" value="NZ_CABKVV010000014.1"/>
</dbReference>
<dbReference type="Proteomes" id="UP001524473">
    <property type="component" value="Unassembled WGS sequence"/>
</dbReference>
<comment type="caution">
    <text evidence="1">The sequence shown here is derived from an EMBL/GenBank/DDBJ whole genome shotgun (WGS) entry which is preliminary data.</text>
</comment>
<evidence type="ECO:0000313" key="1">
    <source>
        <dbReference type="EMBL" id="MCQ4840387.1"/>
    </source>
</evidence>
<keyword evidence="2" id="KW-1185">Reference proteome</keyword>
<evidence type="ECO:0000313" key="2">
    <source>
        <dbReference type="Proteomes" id="UP001524473"/>
    </source>
</evidence>
<gene>
    <name evidence="1" type="ORF">NE695_10745</name>
</gene>
<reference evidence="1 2" key="1">
    <citation type="submission" date="2022-06" db="EMBL/GenBank/DDBJ databases">
        <title>Isolation of gut microbiota from human fecal samples.</title>
        <authorList>
            <person name="Pamer E.G."/>
            <person name="Barat B."/>
            <person name="Waligurski E."/>
            <person name="Medina S."/>
            <person name="Paddock L."/>
            <person name="Mostad J."/>
        </authorList>
    </citation>
    <scope>NUCLEOTIDE SEQUENCE [LARGE SCALE GENOMIC DNA]</scope>
    <source>
        <strain evidence="1 2">DFI.9.73</strain>
    </source>
</reference>
<proteinExistence type="predicted"/>